<dbReference type="FunFam" id="3.90.640.10:FF:000002">
    <property type="entry name" value="Heat shock 70 kDa"/>
    <property type="match status" value="1"/>
</dbReference>
<protein>
    <submittedName>
        <fullName evidence="4">Uncharacterized protein</fullName>
    </submittedName>
</protein>
<dbReference type="Gene3D" id="3.90.640.10">
    <property type="entry name" value="Actin, Chain A, domain 4"/>
    <property type="match status" value="1"/>
</dbReference>
<dbReference type="Gene3D" id="3.30.420.40">
    <property type="match status" value="2"/>
</dbReference>
<dbReference type="InterPro" id="IPR029047">
    <property type="entry name" value="HSP70_peptide-bd_sf"/>
</dbReference>
<dbReference type="EMBL" id="JAUUTY010000003">
    <property type="protein sequence ID" value="KAK1663103.1"/>
    <property type="molecule type" value="Genomic_DNA"/>
</dbReference>
<gene>
    <name evidence="4" type="ORF">QYE76_051262</name>
</gene>
<dbReference type="InterPro" id="IPR013126">
    <property type="entry name" value="Hsp_70_fam"/>
</dbReference>
<dbReference type="AlphaFoldDB" id="A0AAD8SRK6"/>
<evidence type="ECO:0000313" key="4">
    <source>
        <dbReference type="EMBL" id="KAK1663103.1"/>
    </source>
</evidence>
<dbReference type="Pfam" id="PF00012">
    <property type="entry name" value="HSP70"/>
    <property type="match status" value="1"/>
</dbReference>
<evidence type="ECO:0000256" key="3">
    <source>
        <dbReference type="RuleBase" id="RU003322"/>
    </source>
</evidence>
<dbReference type="FunFam" id="3.30.420.40:FF:000026">
    <property type="entry name" value="Heat shock protein 70"/>
    <property type="match status" value="1"/>
</dbReference>
<dbReference type="GO" id="GO:0005524">
    <property type="term" value="F:ATP binding"/>
    <property type="evidence" value="ECO:0007669"/>
    <property type="project" value="UniProtKB-KW"/>
</dbReference>
<dbReference type="PRINTS" id="PR00301">
    <property type="entry name" value="HEATSHOCK70"/>
</dbReference>
<proteinExistence type="inferred from homology"/>
<keyword evidence="1 3" id="KW-0547">Nucleotide-binding</keyword>
<dbReference type="InterPro" id="IPR043129">
    <property type="entry name" value="ATPase_NBD"/>
</dbReference>
<dbReference type="SUPFAM" id="SSF100920">
    <property type="entry name" value="Heat shock protein 70kD (HSP70), peptide-binding domain"/>
    <property type="match status" value="1"/>
</dbReference>
<accession>A0AAD8SRK6</accession>
<keyword evidence="2 3" id="KW-0067">ATP-binding</keyword>
<organism evidence="4 5">
    <name type="scientific">Lolium multiflorum</name>
    <name type="common">Italian ryegrass</name>
    <name type="synonym">Lolium perenne subsp. multiflorum</name>
    <dbReference type="NCBI Taxonomy" id="4521"/>
    <lineage>
        <taxon>Eukaryota</taxon>
        <taxon>Viridiplantae</taxon>
        <taxon>Streptophyta</taxon>
        <taxon>Embryophyta</taxon>
        <taxon>Tracheophyta</taxon>
        <taxon>Spermatophyta</taxon>
        <taxon>Magnoliopsida</taxon>
        <taxon>Liliopsida</taxon>
        <taxon>Poales</taxon>
        <taxon>Poaceae</taxon>
        <taxon>BOP clade</taxon>
        <taxon>Pooideae</taxon>
        <taxon>Poodae</taxon>
        <taxon>Poeae</taxon>
        <taxon>Poeae Chloroplast Group 2 (Poeae type)</taxon>
        <taxon>Loliodinae</taxon>
        <taxon>Loliinae</taxon>
        <taxon>Lolium</taxon>
    </lineage>
</organism>
<evidence type="ECO:0000256" key="1">
    <source>
        <dbReference type="ARBA" id="ARBA00022741"/>
    </source>
</evidence>
<dbReference type="PROSITE" id="PS00297">
    <property type="entry name" value="HSP70_1"/>
    <property type="match status" value="1"/>
</dbReference>
<dbReference type="FunFam" id="3.30.30.30:FF:000001">
    <property type="entry name" value="heat shock 70 kDa protein-like"/>
    <property type="match status" value="1"/>
</dbReference>
<evidence type="ECO:0000256" key="2">
    <source>
        <dbReference type="ARBA" id="ARBA00022840"/>
    </source>
</evidence>
<name>A0AAD8SRK6_LOLMU</name>
<dbReference type="Gene3D" id="2.60.34.10">
    <property type="entry name" value="Substrate Binding Domain Of DNAk, Chain A, domain 1"/>
    <property type="match status" value="1"/>
</dbReference>
<comment type="caution">
    <text evidence="4">The sequence shown here is derived from an EMBL/GenBank/DDBJ whole genome shotgun (WGS) entry which is preliminary data.</text>
</comment>
<dbReference type="Gene3D" id="3.30.30.30">
    <property type="match status" value="1"/>
</dbReference>
<dbReference type="Gene3D" id="1.20.1270.10">
    <property type="match status" value="1"/>
</dbReference>
<dbReference type="SUPFAM" id="SSF53067">
    <property type="entry name" value="Actin-like ATPase domain"/>
    <property type="match status" value="2"/>
</dbReference>
<reference evidence="4" key="1">
    <citation type="submission" date="2023-07" db="EMBL/GenBank/DDBJ databases">
        <title>A chromosome-level genome assembly of Lolium multiflorum.</title>
        <authorList>
            <person name="Chen Y."/>
            <person name="Copetti D."/>
            <person name="Kolliker R."/>
            <person name="Studer B."/>
        </authorList>
    </citation>
    <scope>NUCLEOTIDE SEQUENCE</scope>
    <source>
        <strain evidence="4">02402/16</strain>
        <tissue evidence="4">Leaf</tissue>
    </source>
</reference>
<dbReference type="InterPro" id="IPR029048">
    <property type="entry name" value="HSP70_C_sf"/>
</dbReference>
<dbReference type="PROSITE" id="PS01036">
    <property type="entry name" value="HSP70_3"/>
    <property type="match status" value="1"/>
</dbReference>
<comment type="similarity">
    <text evidence="3">Belongs to the heat shock protein 70 family.</text>
</comment>
<dbReference type="GO" id="GO:0140662">
    <property type="term" value="F:ATP-dependent protein folding chaperone"/>
    <property type="evidence" value="ECO:0007669"/>
    <property type="project" value="InterPro"/>
</dbReference>
<dbReference type="PANTHER" id="PTHR19375">
    <property type="entry name" value="HEAT SHOCK PROTEIN 70KDA"/>
    <property type="match status" value="1"/>
</dbReference>
<evidence type="ECO:0000313" key="5">
    <source>
        <dbReference type="Proteomes" id="UP001231189"/>
    </source>
</evidence>
<sequence length="706" mass="79440">MAPEKLVIGIDLGTTNSCVGVWLNGHVEIVPSDQGTRTTPSCVAFTDSERLIGEGANHQVATNASNTVFDVKRLMGRSFSDASVKSAAKYWPFEVIKGCDNKPSIRVSYLREEKVFWPEEISAMVLAKMKETVEAYAGRPVTDAVITVPAYFNGTQRQATKDAGIIAGLNVVRIINEPTAAAIAYSSNTKMRPSTVLVYDLGGGKLDVSLVHLGKFRAGNFFELQVKATVGDTHLGGEDFTNNMVDHFVNEFKKKNPHMRGDIRGDKKAIGRLRRSCEEEKKRLSTNPHITVEIDALFEGIDFCSTLSRDKFEQLNSDLFLKCIDPIAKCLIEAKMDKNKVDDVVLVGGSTRIPKLSQQVQKFFNGKELCRNINADEAVAYGATVQAKRLMVHAEKLKLVHTSTSLPMVIDITPFSLGIGMLEGIMLEVIEKYTIIPLNKETAFVRVNNNKNPNVDITVYEDESAMAQKFCILLNHKNKVHFHIDQDGIQHISFSGEDMAWISLVKRFSSEEMKTMVENAQKYKAYDEEHKKNVQARNDIQNLLFTISNYMQNLEDSAAGKVLLVHPEATREQGNEPPVLQNYRFEDQAAEGHSRRKGKDLTPRRENLLLVGGNNKDQKDNVKVIQPHKKTVKKLMDQIKKLQEMADWTTNWIQTNELTTSAIIDQIQKIEDEYHSISSQIDPKKHIEGDYRNNKTRFHNNCLPRI</sequence>
<keyword evidence="5" id="KW-1185">Reference proteome</keyword>
<dbReference type="Proteomes" id="UP001231189">
    <property type="component" value="Unassembled WGS sequence"/>
</dbReference>
<dbReference type="InterPro" id="IPR018181">
    <property type="entry name" value="Heat_shock_70_CS"/>
</dbReference>